<gene>
    <name evidence="2" type="ORF">EDD29_6990</name>
</gene>
<dbReference type="AlphaFoldDB" id="A0A3N1D6Z8"/>
<accession>A0A3N1D6Z8</accession>
<dbReference type="RefSeq" id="WP_123668421.1">
    <property type="nucleotide sequence ID" value="NZ_RJKE01000001.1"/>
</dbReference>
<reference evidence="2 3" key="1">
    <citation type="submission" date="2018-11" db="EMBL/GenBank/DDBJ databases">
        <title>Sequencing the genomes of 1000 actinobacteria strains.</title>
        <authorList>
            <person name="Klenk H.-P."/>
        </authorList>
    </citation>
    <scope>NUCLEOTIDE SEQUENCE [LARGE SCALE GENOMIC DNA]</scope>
    <source>
        <strain evidence="2 3">DSM 44254</strain>
    </source>
</reference>
<evidence type="ECO:0000313" key="2">
    <source>
        <dbReference type="EMBL" id="ROO89301.1"/>
    </source>
</evidence>
<comment type="caution">
    <text evidence="2">The sequence shown here is derived from an EMBL/GenBank/DDBJ whole genome shotgun (WGS) entry which is preliminary data.</text>
</comment>
<dbReference type="EMBL" id="RJKE01000001">
    <property type="protein sequence ID" value="ROO89301.1"/>
    <property type="molecule type" value="Genomic_DNA"/>
</dbReference>
<protein>
    <submittedName>
        <fullName evidence="2">Uncharacterized protein</fullName>
    </submittedName>
</protein>
<feature type="signal peptide" evidence="1">
    <location>
        <begin position="1"/>
        <end position="28"/>
    </location>
</feature>
<keyword evidence="1" id="KW-0732">Signal</keyword>
<evidence type="ECO:0000256" key="1">
    <source>
        <dbReference type="SAM" id="SignalP"/>
    </source>
</evidence>
<dbReference type="OrthoDB" id="3515089at2"/>
<keyword evidence="3" id="KW-1185">Reference proteome</keyword>
<dbReference type="Proteomes" id="UP000272400">
    <property type="component" value="Unassembled WGS sequence"/>
</dbReference>
<name>A0A3N1D6Z8_9ACTN</name>
<organism evidence="2 3">
    <name type="scientific">Actinocorallia herbida</name>
    <dbReference type="NCBI Taxonomy" id="58109"/>
    <lineage>
        <taxon>Bacteria</taxon>
        <taxon>Bacillati</taxon>
        <taxon>Actinomycetota</taxon>
        <taxon>Actinomycetes</taxon>
        <taxon>Streptosporangiales</taxon>
        <taxon>Thermomonosporaceae</taxon>
        <taxon>Actinocorallia</taxon>
    </lineage>
</organism>
<evidence type="ECO:0000313" key="3">
    <source>
        <dbReference type="Proteomes" id="UP000272400"/>
    </source>
</evidence>
<proteinExistence type="predicted"/>
<dbReference type="PROSITE" id="PS51257">
    <property type="entry name" value="PROKAR_LIPOPROTEIN"/>
    <property type="match status" value="1"/>
</dbReference>
<feature type="chain" id="PRO_5039093868" evidence="1">
    <location>
        <begin position="29"/>
        <end position="365"/>
    </location>
</feature>
<sequence>MRRSVQALWAAGAAACVLLASGSAVSAAADYRWRVIKPTGEEQTFADSAKAFSDRDLWVFTEDWSDYPSRPLAHHFDGARWKDVPLPAEVTGKVRLVDGSPSGLWALADAGQKPSSILHWDGARWTVVKTVGYSGAVWYGLRAFGPRDVRIFARGKTGTDILRYDGTRWSSRATSAAGIDLVSPLRDGTAWAARGASAASADSAVARWTGAKWTRTTPSRAVLGCKTACTTQVTGLLALSKTKVFASLAVTERKASSAKGVLVRWNGRKWTLVRRLGAESYGSLVPDGSGGFWAIHGVESNDAMVVHHTAKGGLVRFPYRVKYDWLLLGVLAAAPDGTVVTFGARDTDKYEDGEIFLGWRLDRTP</sequence>